<keyword evidence="2" id="KW-0929">Antimicrobial</keyword>
<protein>
    <recommendedName>
        <fullName evidence="9">Defensin-like protein</fullName>
    </recommendedName>
</protein>
<dbReference type="InterPro" id="IPR010851">
    <property type="entry name" value="DEFL"/>
</dbReference>
<proteinExistence type="inferred from homology"/>
<name>A0ABD1NB57_9FABA</name>
<comment type="caution">
    <text evidence="7">The sequence shown here is derived from an EMBL/GenBank/DDBJ whole genome shotgun (WGS) entry which is preliminary data.</text>
</comment>
<evidence type="ECO:0000256" key="1">
    <source>
        <dbReference type="ARBA" id="ARBA00006722"/>
    </source>
</evidence>
<feature type="signal peptide" evidence="6">
    <location>
        <begin position="1"/>
        <end position="17"/>
    </location>
</feature>
<gene>
    <name evidence="7" type="ORF">Fmac_006642</name>
</gene>
<evidence type="ECO:0000313" key="8">
    <source>
        <dbReference type="Proteomes" id="UP001603857"/>
    </source>
</evidence>
<dbReference type="EMBL" id="JBGMDY010000002">
    <property type="protein sequence ID" value="KAL2345357.1"/>
    <property type="molecule type" value="Genomic_DNA"/>
</dbReference>
<accession>A0ABD1NB57</accession>
<evidence type="ECO:0000256" key="2">
    <source>
        <dbReference type="ARBA" id="ARBA00022529"/>
    </source>
</evidence>
<evidence type="ECO:0000256" key="4">
    <source>
        <dbReference type="ARBA" id="ARBA00022821"/>
    </source>
</evidence>
<dbReference type="AlphaFoldDB" id="A0ABD1NB57"/>
<dbReference type="GO" id="GO:0050832">
    <property type="term" value="P:defense response to fungus"/>
    <property type="evidence" value="ECO:0007669"/>
    <property type="project" value="UniProtKB-KW"/>
</dbReference>
<sequence length="96" mass="11006">MCIIYFFLFISLRYSKSENSLATVQFPRAAGLASDFVVRGRAHGVKIPEHWCHKLIHLSNCELQKCFQECSKEPYGIGECKDSSCFCTYYCKDPPL</sequence>
<evidence type="ECO:0000256" key="6">
    <source>
        <dbReference type="SAM" id="SignalP"/>
    </source>
</evidence>
<evidence type="ECO:0000313" key="7">
    <source>
        <dbReference type="EMBL" id="KAL2345357.1"/>
    </source>
</evidence>
<keyword evidence="6" id="KW-0732">Signal</keyword>
<dbReference type="Pfam" id="PF07333">
    <property type="entry name" value="SLR1-BP"/>
    <property type="match status" value="1"/>
</dbReference>
<keyword evidence="8" id="KW-1185">Reference proteome</keyword>
<feature type="chain" id="PRO_5044778205" description="Defensin-like protein" evidence="6">
    <location>
        <begin position="18"/>
        <end position="96"/>
    </location>
</feature>
<organism evidence="7 8">
    <name type="scientific">Flemingia macrophylla</name>
    <dbReference type="NCBI Taxonomy" id="520843"/>
    <lineage>
        <taxon>Eukaryota</taxon>
        <taxon>Viridiplantae</taxon>
        <taxon>Streptophyta</taxon>
        <taxon>Embryophyta</taxon>
        <taxon>Tracheophyta</taxon>
        <taxon>Spermatophyta</taxon>
        <taxon>Magnoliopsida</taxon>
        <taxon>eudicotyledons</taxon>
        <taxon>Gunneridae</taxon>
        <taxon>Pentapetalae</taxon>
        <taxon>rosids</taxon>
        <taxon>fabids</taxon>
        <taxon>Fabales</taxon>
        <taxon>Fabaceae</taxon>
        <taxon>Papilionoideae</taxon>
        <taxon>50 kb inversion clade</taxon>
        <taxon>NPAAA clade</taxon>
        <taxon>indigoferoid/millettioid clade</taxon>
        <taxon>Phaseoleae</taxon>
        <taxon>Flemingia</taxon>
    </lineage>
</organism>
<dbReference type="GO" id="GO:0031640">
    <property type="term" value="P:killing of cells of another organism"/>
    <property type="evidence" value="ECO:0007669"/>
    <property type="project" value="UniProtKB-KW"/>
</dbReference>
<evidence type="ECO:0000256" key="3">
    <source>
        <dbReference type="ARBA" id="ARBA00022577"/>
    </source>
</evidence>
<keyword evidence="3" id="KW-0295">Fungicide</keyword>
<keyword evidence="4" id="KW-0611">Plant defense</keyword>
<comment type="similarity">
    <text evidence="1">Belongs to the DEFL family.</text>
</comment>
<evidence type="ECO:0000256" key="5">
    <source>
        <dbReference type="ARBA" id="ARBA00023157"/>
    </source>
</evidence>
<dbReference type="Proteomes" id="UP001603857">
    <property type="component" value="Unassembled WGS sequence"/>
</dbReference>
<keyword evidence="5" id="KW-1015">Disulfide bond</keyword>
<reference evidence="7 8" key="1">
    <citation type="submission" date="2024-08" db="EMBL/GenBank/DDBJ databases">
        <title>Insights into the chromosomal genome structure of Flemingia macrophylla.</title>
        <authorList>
            <person name="Ding Y."/>
            <person name="Zhao Y."/>
            <person name="Bi W."/>
            <person name="Wu M."/>
            <person name="Zhao G."/>
            <person name="Gong Y."/>
            <person name="Li W."/>
            <person name="Zhang P."/>
        </authorList>
    </citation>
    <scope>NUCLEOTIDE SEQUENCE [LARGE SCALE GENOMIC DNA]</scope>
    <source>
        <strain evidence="7">DYQJB</strain>
        <tissue evidence="7">Leaf</tissue>
    </source>
</reference>
<evidence type="ECO:0008006" key="9">
    <source>
        <dbReference type="Google" id="ProtNLM"/>
    </source>
</evidence>